<reference evidence="3" key="1">
    <citation type="submission" date="2017-02" db="UniProtKB">
        <authorList>
            <consortium name="WormBaseParasite"/>
        </authorList>
    </citation>
    <scope>IDENTIFICATION</scope>
</reference>
<organism evidence="2 3">
    <name type="scientific">Ascaris lumbricoides</name>
    <name type="common">Giant roundworm</name>
    <dbReference type="NCBI Taxonomy" id="6252"/>
    <lineage>
        <taxon>Eukaryota</taxon>
        <taxon>Metazoa</taxon>
        <taxon>Ecdysozoa</taxon>
        <taxon>Nematoda</taxon>
        <taxon>Chromadorea</taxon>
        <taxon>Rhabditida</taxon>
        <taxon>Spirurina</taxon>
        <taxon>Ascaridomorpha</taxon>
        <taxon>Ascaridoidea</taxon>
        <taxon>Ascarididae</taxon>
        <taxon>Ascaris</taxon>
    </lineage>
</organism>
<proteinExistence type="predicted"/>
<protein>
    <submittedName>
        <fullName evidence="3">Ground-like domain-containing protein</fullName>
    </submittedName>
</protein>
<dbReference type="Pfam" id="PF04155">
    <property type="entry name" value="Ground-like"/>
    <property type="match status" value="1"/>
</dbReference>
<dbReference type="WBParaSite" id="ALUE_0001526601-mRNA-1">
    <property type="protein sequence ID" value="ALUE_0001526601-mRNA-1"/>
    <property type="gene ID" value="ALUE_0001526601"/>
</dbReference>
<feature type="domain" description="Ground-like" evidence="1">
    <location>
        <begin position="1"/>
        <end position="56"/>
    </location>
</feature>
<keyword evidence="2" id="KW-1185">Reference proteome</keyword>
<sequence>NISDNVSLSKRQIQRIVTEQLGGRIDVICTNSAFSYVVNTELFCESEKNNVTCLVFKQSSNFVTLTITPICSLETRKHNSARAAQHIYPIVRVVQQRDFVTLTITPICSLETRKHNSARAPQHIYPIVRVVQQSFRKIHFQYAKKENVKTFLWPFDMAEDWVLRRCPYKRGKQTVSTHQSETHKPLEMGVSGRAKKRNAPVVVFILECALTTA</sequence>
<dbReference type="Proteomes" id="UP000036681">
    <property type="component" value="Unplaced"/>
</dbReference>
<accession>A0A0M3IBV6</accession>
<name>A0A0M3IBV6_ASCLU</name>
<dbReference type="InterPro" id="IPR007284">
    <property type="entry name" value="Ground-like_dom"/>
</dbReference>
<evidence type="ECO:0000259" key="1">
    <source>
        <dbReference type="Pfam" id="PF04155"/>
    </source>
</evidence>
<evidence type="ECO:0000313" key="3">
    <source>
        <dbReference type="WBParaSite" id="ALUE_0001526601-mRNA-1"/>
    </source>
</evidence>
<evidence type="ECO:0000313" key="2">
    <source>
        <dbReference type="Proteomes" id="UP000036681"/>
    </source>
</evidence>
<dbReference type="AlphaFoldDB" id="A0A0M3IBV6"/>